<feature type="domain" description="Death" evidence="3">
    <location>
        <begin position="29"/>
        <end position="104"/>
    </location>
</feature>
<dbReference type="OrthoDB" id="289038at2759"/>
<accession>A0A1X7UWS9</accession>
<dbReference type="AlphaFoldDB" id="A0A1X7UWS9"/>
<feature type="compositionally biased region" description="Polar residues" evidence="2">
    <location>
        <begin position="219"/>
        <end position="252"/>
    </location>
</feature>
<dbReference type="EnsemblMetazoa" id="Aqu2.1.32121_001">
    <property type="protein sequence ID" value="Aqu2.1.32121_001"/>
    <property type="gene ID" value="Aqu2.1.32121"/>
</dbReference>
<dbReference type="Pfam" id="PF19718">
    <property type="entry name" value="USP47_C"/>
    <property type="match status" value="2"/>
</dbReference>
<dbReference type="InParanoid" id="A0A1X7UWS9"/>
<feature type="region of interest" description="Disordered" evidence="2">
    <location>
        <begin position="208"/>
        <end position="255"/>
    </location>
</feature>
<dbReference type="InterPro" id="IPR045578">
    <property type="entry name" value="USP47_C"/>
</dbReference>
<evidence type="ECO:0000256" key="1">
    <source>
        <dbReference type="SAM" id="Coils"/>
    </source>
</evidence>
<evidence type="ECO:0000259" key="3">
    <source>
        <dbReference type="PROSITE" id="PS50017"/>
    </source>
</evidence>
<evidence type="ECO:0000256" key="2">
    <source>
        <dbReference type="SAM" id="MobiDB-lite"/>
    </source>
</evidence>
<proteinExistence type="predicted"/>
<dbReference type="Gene3D" id="1.10.533.10">
    <property type="entry name" value="Death Domain, Fas"/>
    <property type="match status" value="1"/>
</dbReference>
<protein>
    <recommendedName>
        <fullName evidence="3">Death domain-containing protein</fullName>
    </recommendedName>
</protein>
<reference evidence="4" key="1">
    <citation type="submission" date="2017-05" db="UniProtKB">
        <authorList>
            <consortium name="EnsemblMetazoa"/>
        </authorList>
    </citation>
    <scope>IDENTIFICATION</scope>
</reference>
<dbReference type="GO" id="GO:0007165">
    <property type="term" value="P:signal transduction"/>
    <property type="evidence" value="ECO:0007669"/>
    <property type="project" value="InterPro"/>
</dbReference>
<dbReference type="InterPro" id="IPR011029">
    <property type="entry name" value="DEATH-like_dom_sf"/>
</dbReference>
<organism evidence="4">
    <name type="scientific">Amphimedon queenslandica</name>
    <name type="common">Sponge</name>
    <dbReference type="NCBI Taxonomy" id="400682"/>
    <lineage>
        <taxon>Eukaryota</taxon>
        <taxon>Metazoa</taxon>
        <taxon>Porifera</taxon>
        <taxon>Demospongiae</taxon>
        <taxon>Heteroscleromorpha</taxon>
        <taxon>Haplosclerida</taxon>
        <taxon>Niphatidae</taxon>
        <taxon>Amphimedon</taxon>
    </lineage>
</organism>
<keyword evidence="1" id="KW-0175">Coiled coil</keyword>
<dbReference type="InterPro" id="IPR000488">
    <property type="entry name" value="Death_dom"/>
</dbReference>
<evidence type="ECO:0000313" key="4">
    <source>
        <dbReference type="EnsemblMetazoa" id="Aqu2.1.32121_001"/>
    </source>
</evidence>
<dbReference type="CDD" id="cd17039">
    <property type="entry name" value="Ubl_ubiquitin_like"/>
    <property type="match status" value="1"/>
</dbReference>
<dbReference type="PROSITE" id="PS50017">
    <property type="entry name" value="DEATH_DOMAIN"/>
    <property type="match status" value="1"/>
</dbReference>
<sequence>MATNQTCLDIRDLIDVLDLLKKCSFQRIKWQELGLRLGLLKDTLEAIKTEQHGDVNQCLTECLSQWLRRADNVASRGGANLDSLSDALGSMNETAVAEKLKHQVLINIFNNRHTVLSQSLCDSIRIAWSLFDERMLTQEAVRAVSASSFTNQREALLAAVKEAVQTDPNSLHTFANVLCTISTNVSLGQTILDDISKYFPTPEVGVDPETIKDHDIAPQGTSSTADETSTTQSDTSPCDVSVASNSSSQPLSPQGEVHIPVTKDLLSNFSSIKMSFVSLFYNVRKILERKSAVEDIKEFLFYYSSSLGEKVNKCSDIYSILRHVKDECSLTDIELLRSIVEEMNITEAKDYITTYREKLSEACKSLSIILCLNERFDSISHLQCQTVTFIFDWKPKEHMLEDIKEILAKVSGKLLKIKYIEPSESIRVTCSFPFSDVGFTVLRMIENIHILMGQGLKKLTIGNLTLWRRQDVRQKELKEKDQDLLQHTEVISYIILEEAEYKLRDTISSKEKESIELKQEISMAQVTEEESLSVQIDTESIKEVEEEPLYEELTVLRSQFNEIQKENKELSDKLLKMKIEYLRSLTSNPDSAASKVRRGMSFEIDDCKFHLKAMTSPDYQPLVDNKRIIEKLQERISLMNMELITEREHNEKIIKDIKDLEKRQREKKQKTEEEMCTIYLCCNHPVTGGLINSFLEVHKDELLPSVLDKAYELIELAPHIPIERCRLVKYDYWNKVMDQSFDLDEYQHQTIGQIMSVADYHYTFALFLETREENETFKKYNEQGINLKVSVVDLSTGEVGPAIPVRGELGWTVKELKQHIGEVFNINPSCMRIVKEKYTGISDVSDVGSTLKEILNKRDKSYTQLFYVSSDLKDYQKEFKDSLMYRYVDFHVNSIALNITIPPAPGPGTTPTTTEGGIIMKIISINEENKGRERRIQVQVSKTITLAQLKEELVSLIGVPPTGFIVYRSNGCELMDKTLEYIGSGSKLIVRLGRGLGRGECKIKLYLLQVNNTEFCSFMMESIVAKGTPVRELKKQIIEEAKVQGIDCVLELDKMRLRYKRGVYPGTVYLDHQVIDTYSKEMYVEPLKGQYISVYFQYTVRYMMYNFIVSILITILLEPEKNNEAQIQVYVIRWRPSQCSVDPIEEIILDNDDYDPKHVIGKLSELSGVPVEYIYYTERLSFPAEISCLDIENRLYWYSITSDRPYSLPLYDDGYVIYYKDKRERMKELTDKERSEIQEAEYARLERIRECKSKHEHRYW</sequence>
<feature type="coiled-coil region" evidence="1">
    <location>
        <begin position="553"/>
        <end position="580"/>
    </location>
</feature>
<name>A0A1X7UWS9_AMPQE</name>
<dbReference type="SUPFAM" id="SSF47986">
    <property type="entry name" value="DEATH domain"/>
    <property type="match status" value="1"/>
</dbReference>
<dbReference type="CDD" id="cd01670">
    <property type="entry name" value="Death"/>
    <property type="match status" value="1"/>
</dbReference>